<proteinExistence type="inferred from homology"/>
<feature type="domain" description="Autophagy-related protein 13 N-terminal" evidence="7">
    <location>
        <begin position="417"/>
        <end position="578"/>
    </location>
</feature>
<dbReference type="GO" id="GO:1990316">
    <property type="term" value="C:Atg1/ULK1 kinase complex"/>
    <property type="evidence" value="ECO:0007669"/>
    <property type="project" value="InterPro"/>
</dbReference>
<keyword evidence="3 5" id="KW-0072">Autophagy</keyword>
<dbReference type="EMBL" id="NAJP01000003">
    <property type="protein sequence ID" value="TKA48540.1"/>
    <property type="molecule type" value="Genomic_DNA"/>
</dbReference>
<organism evidence="8 9">
    <name type="scientific">Friedmanniomyces endolithicus</name>
    <dbReference type="NCBI Taxonomy" id="329885"/>
    <lineage>
        <taxon>Eukaryota</taxon>
        <taxon>Fungi</taxon>
        <taxon>Dikarya</taxon>
        <taxon>Ascomycota</taxon>
        <taxon>Pezizomycotina</taxon>
        <taxon>Dothideomycetes</taxon>
        <taxon>Dothideomycetidae</taxon>
        <taxon>Mycosphaerellales</taxon>
        <taxon>Teratosphaeriaceae</taxon>
        <taxon>Friedmanniomyces</taxon>
    </lineage>
</organism>
<evidence type="ECO:0000256" key="4">
    <source>
        <dbReference type="PROSITE-ProRule" id="PRU00023"/>
    </source>
</evidence>
<evidence type="ECO:0000256" key="3">
    <source>
        <dbReference type="ARBA" id="ARBA00023006"/>
    </source>
</evidence>
<sequence length="853" mass="93945">MDPLSISASAVALITICVQSVKIIKNVIETVRTAKKELLKILNGTNRMRLLLDQLRGLTHQLGSKNNKILLAFDPSGCEEILGQLKRLVDKLAKVETFMGCQFLVRRSKFEELVAGLKNQEDDIRLVLLSKPFKDTASPDPTPTEKPRMVQDESTKQDMMFLAEMDPPPTKAADLPVTKGVSGPPPQSLEDQESTLWLPQNTSSAKDIKSQAATISAMPALTNILSKVAIWHGQLSRDVFDDQYLMLRDSLANAAYYGDWTDVIEVIDDAHHLGLRSWPNCHRISGSRQCSGWTPLHQAVFLSAPEPVVRTLVEQGASRLLQTMWTSSDELPYRNMTALEMAQVLGYRNLFSALSPVIHHAIPSSVLQALQRRFHSLIESDVALLPQHYPLRLPELELLTELENPEMYFPLKSPKTKMLQEWKRSDLSSDRPPPLVIEVYVDTANLNQNQALVIADESGKRWDVADALAGSAHSSPRPTNKQGGKFCEVVLERWTVEVGDSDEESATGRTEQLPNVYKKGVVLFRSLYTFLRFLPTWKLYRRLGRHPANGGSLRVKYRVKQGGLASGSQDSLLTPLGKSPFKAGTLASSPRPRLPTYDQGFSPPASSLPEEQRIAVSPATFIKTMDAQKAEIRDIGRPDYRASQKRTSLNTLPQQALRAPPHSLPNETAIASSTSSPMAPPSLSRYQSAFAGRTKRTSSTSQQDKANTSGGSSARGSASDQAASGTRSDDEAIQDFVGLLESDKVKFAKLIKPAARHSVDLSKFSALREESRALADDMSASSLLNQGTTPPSRRLSNVPALSTSSSPRPLGHATHVRSRLSTQSIAEEAGRHGEESMDEEGEGEEPLLFRQDL</sequence>
<dbReference type="STRING" id="329885.A0A4U0VH87"/>
<dbReference type="InterPro" id="IPR018731">
    <property type="entry name" value="Atg13_N"/>
</dbReference>
<dbReference type="PROSITE" id="PS50297">
    <property type="entry name" value="ANK_REP_REGION"/>
    <property type="match status" value="1"/>
</dbReference>
<comment type="caution">
    <text evidence="8">The sequence shown here is derived from an EMBL/GenBank/DDBJ whole genome shotgun (WGS) entry which is preliminary data.</text>
</comment>
<dbReference type="Pfam" id="PF10033">
    <property type="entry name" value="ATG13"/>
    <property type="match status" value="1"/>
</dbReference>
<dbReference type="GO" id="GO:0000423">
    <property type="term" value="P:mitophagy"/>
    <property type="evidence" value="ECO:0007669"/>
    <property type="project" value="TreeGrafter"/>
</dbReference>
<feature type="region of interest" description="Disordered" evidence="6">
    <location>
        <begin position="777"/>
        <end position="853"/>
    </location>
</feature>
<evidence type="ECO:0000256" key="1">
    <source>
        <dbReference type="ARBA" id="ARBA00005246"/>
    </source>
</evidence>
<dbReference type="AlphaFoldDB" id="A0A4U0VH87"/>
<feature type="region of interest" description="Disordered" evidence="6">
    <location>
        <begin position="632"/>
        <end position="729"/>
    </location>
</feature>
<feature type="compositionally biased region" description="Polar residues" evidence="6">
    <location>
        <begin position="645"/>
        <end position="654"/>
    </location>
</feature>
<feature type="region of interest" description="Disordered" evidence="6">
    <location>
        <begin position="582"/>
        <end position="612"/>
    </location>
</feature>
<reference evidence="8 9" key="1">
    <citation type="submission" date="2017-03" db="EMBL/GenBank/DDBJ databases">
        <title>Genomes of endolithic fungi from Antarctica.</title>
        <authorList>
            <person name="Coleine C."/>
            <person name="Masonjones S."/>
            <person name="Stajich J.E."/>
        </authorList>
    </citation>
    <scope>NUCLEOTIDE SEQUENCE [LARGE SCALE GENOMIC DNA]</scope>
    <source>
        <strain evidence="8 9">CCFEE 5311</strain>
    </source>
</reference>
<feature type="compositionally biased region" description="Low complexity" evidence="6">
    <location>
        <begin position="669"/>
        <end position="684"/>
    </location>
</feature>
<dbReference type="GO" id="GO:0000407">
    <property type="term" value="C:phagophore assembly site"/>
    <property type="evidence" value="ECO:0007669"/>
    <property type="project" value="TreeGrafter"/>
</dbReference>
<feature type="compositionally biased region" description="Polar residues" evidence="6">
    <location>
        <begin position="779"/>
        <end position="807"/>
    </location>
</feature>
<name>A0A4U0VH87_9PEZI</name>
<dbReference type="Proteomes" id="UP000310066">
    <property type="component" value="Unassembled WGS sequence"/>
</dbReference>
<dbReference type="PANTHER" id="PTHR13430">
    <property type="match status" value="1"/>
</dbReference>
<evidence type="ECO:0000256" key="2">
    <source>
        <dbReference type="ARBA" id="ARBA00013801"/>
    </source>
</evidence>
<feature type="repeat" description="ANK" evidence="4">
    <location>
        <begin position="291"/>
        <end position="318"/>
    </location>
</feature>
<feature type="compositionally biased region" description="Basic and acidic residues" evidence="6">
    <location>
        <begin position="632"/>
        <end position="642"/>
    </location>
</feature>
<evidence type="ECO:0000256" key="5">
    <source>
        <dbReference type="RuleBase" id="RU361214"/>
    </source>
</evidence>
<keyword evidence="4" id="KW-0040">ANK repeat</keyword>
<feature type="compositionally biased region" description="Acidic residues" evidence="6">
    <location>
        <begin position="836"/>
        <end position="845"/>
    </location>
</feature>
<feature type="compositionally biased region" description="Low complexity" evidence="6">
    <location>
        <begin position="709"/>
        <end position="725"/>
    </location>
</feature>
<evidence type="ECO:0000256" key="6">
    <source>
        <dbReference type="SAM" id="MobiDB-lite"/>
    </source>
</evidence>
<feature type="region of interest" description="Disordered" evidence="6">
    <location>
        <begin position="133"/>
        <end position="152"/>
    </location>
</feature>
<dbReference type="InterPro" id="IPR040182">
    <property type="entry name" value="ATG13"/>
</dbReference>
<dbReference type="Gene3D" id="3.30.900.10">
    <property type="entry name" value="HORMA domain"/>
    <property type="match status" value="1"/>
</dbReference>
<comment type="similarity">
    <text evidence="1 5">Belongs to the ATG13 family. Fungi subfamily.</text>
</comment>
<dbReference type="PROSITE" id="PS50088">
    <property type="entry name" value="ANK_REPEAT"/>
    <property type="match status" value="1"/>
</dbReference>
<accession>A0A4U0VH87</accession>
<dbReference type="GO" id="GO:0034497">
    <property type="term" value="P:protein localization to phagophore assembly site"/>
    <property type="evidence" value="ECO:0007669"/>
    <property type="project" value="TreeGrafter"/>
</dbReference>
<evidence type="ECO:0000313" key="8">
    <source>
        <dbReference type="EMBL" id="TKA48540.1"/>
    </source>
</evidence>
<evidence type="ECO:0000313" key="9">
    <source>
        <dbReference type="Proteomes" id="UP000310066"/>
    </source>
</evidence>
<gene>
    <name evidence="8" type="ORF">B0A54_00676</name>
</gene>
<feature type="compositionally biased region" description="Polar residues" evidence="6">
    <location>
        <begin position="697"/>
        <end position="708"/>
    </location>
</feature>
<dbReference type="InterPro" id="IPR036570">
    <property type="entry name" value="HORMA_dom_sf"/>
</dbReference>
<evidence type="ECO:0000259" key="7">
    <source>
        <dbReference type="Pfam" id="PF10033"/>
    </source>
</evidence>
<dbReference type="InterPro" id="IPR002110">
    <property type="entry name" value="Ankyrin_rpt"/>
</dbReference>
<feature type="compositionally biased region" description="Basic and acidic residues" evidence="6">
    <location>
        <begin position="143"/>
        <end position="152"/>
    </location>
</feature>
<dbReference type="PANTHER" id="PTHR13430:SF4">
    <property type="entry name" value="AUTOPHAGY-RELATED PROTEIN 13"/>
    <property type="match status" value="1"/>
</dbReference>
<dbReference type="GO" id="GO:0005829">
    <property type="term" value="C:cytosol"/>
    <property type="evidence" value="ECO:0007669"/>
    <property type="project" value="TreeGrafter"/>
</dbReference>
<dbReference type="GO" id="GO:0034727">
    <property type="term" value="P:piecemeal microautophagy of the nucleus"/>
    <property type="evidence" value="ECO:0007669"/>
    <property type="project" value="TreeGrafter"/>
</dbReference>
<protein>
    <recommendedName>
        <fullName evidence="2 5">Autophagy-related protein 13</fullName>
    </recommendedName>
</protein>
<dbReference type="OrthoDB" id="3838324at2759"/>